<reference evidence="1" key="1">
    <citation type="journal article" date="2022" name="bioRxiv">
        <title>Sequencing and chromosome-scale assembly of the giantPleurodeles waltlgenome.</title>
        <authorList>
            <person name="Brown T."/>
            <person name="Elewa A."/>
            <person name="Iarovenko S."/>
            <person name="Subramanian E."/>
            <person name="Araus A.J."/>
            <person name="Petzold A."/>
            <person name="Susuki M."/>
            <person name="Suzuki K.-i.T."/>
            <person name="Hayashi T."/>
            <person name="Toyoda A."/>
            <person name="Oliveira C."/>
            <person name="Osipova E."/>
            <person name="Leigh N.D."/>
            <person name="Simon A."/>
            <person name="Yun M.H."/>
        </authorList>
    </citation>
    <scope>NUCLEOTIDE SEQUENCE</scope>
    <source>
        <strain evidence="1">20211129_DDA</strain>
        <tissue evidence="1">Liver</tissue>
    </source>
</reference>
<sequence>MSFATGSHPTAQSHTMTDMVQEATMERILQEITAVGCRLEGLDTAITSLTAEIKSMRLDIAGFQSRVTGLEQQVTTMEDHINTAQDRDQELLYHCSKLIDLEDRSRRDNVCFFGFPEYIEEMRLAQGRL</sequence>
<name>A0AAV7VY38_PLEWA</name>
<dbReference type="Proteomes" id="UP001066276">
    <property type="component" value="Chromosome 1_2"/>
</dbReference>
<keyword evidence="2" id="KW-1185">Reference proteome</keyword>
<organism evidence="1 2">
    <name type="scientific">Pleurodeles waltl</name>
    <name type="common">Iberian ribbed newt</name>
    <dbReference type="NCBI Taxonomy" id="8319"/>
    <lineage>
        <taxon>Eukaryota</taxon>
        <taxon>Metazoa</taxon>
        <taxon>Chordata</taxon>
        <taxon>Craniata</taxon>
        <taxon>Vertebrata</taxon>
        <taxon>Euteleostomi</taxon>
        <taxon>Amphibia</taxon>
        <taxon>Batrachia</taxon>
        <taxon>Caudata</taxon>
        <taxon>Salamandroidea</taxon>
        <taxon>Salamandridae</taxon>
        <taxon>Pleurodelinae</taxon>
        <taxon>Pleurodeles</taxon>
    </lineage>
</organism>
<comment type="caution">
    <text evidence="1">The sequence shown here is derived from an EMBL/GenBank/DDBJ whole genome shotgun (WGS) entry which is preliminary data.</text>
</comment>
<protein>
    <submittedName>
        <fullName evidence="1">Uncharacterized protein</fullName>
    </submittedName>
</protein>
<evidence type="ECO:0000313" key="1">
    <source>
        <dbReference type="EMBL" id="KAJ1205694.1"/>
    </source>
</evidence>
<gene>
    <name evidence="1" type="ORF">NDU88_001122</name>
</gene>
<proteinExistence type="predicted"/>
<accession>A0AAV7VY38</accession>
<evidence type="ECO:0000313" key="2">
    <source>
        <dbReference type="Proteomes" id="UP001066276"/>
    </source>
</evidence>
<dbReference type="AlphaFoldDB" id="A0AAV7VY38"/>
<dbReference type="EMBL" id="JANPWB010000002">
    <property type="protein sequence ID" value="KAJ1205694.1"/>
    <property type="molecule type" value="Genomic_DNA"/>
</dbReference>
<dbReference type="Gene3D" id="1.20.5.340">
    <property type="match status" value="1"/>
</dbReference>